<keyword evidence="3 6" id="KW-0963">Cytoplasm</keyword>
<comment type="caution">
    <text evidence="7">The sequence shown here is derived from an EMBL/GenBank/DDBJ whole genome shotgun (WGS) entry which is preliminary data.</text>
</comment>
<keyword evidence="7" id="KW-0966">Cell projection</keyword>
<dbReference type="PANTHER" id="PTHR34773">
    <property type="entry name" value="FLAGELLAR SECRETION CHAPERONE FLIS"/>
    <property type="match status" value="1"/>
</dbReference>
<evidence type="ECO:0000256" key="3">
    <source>
        <dbReference type="ARBA" id="ARBA00022490"/>
    </source>
</evidence>
<evidence type="ECO:0000256" key="4">
    <source>
        <dbReference type="ARBA" id="ARBA00022795"/>
    </source>
</evidence>
<comment type="subcellular location">
    <subcellularLocation>
        <location evidence="1 6">Cytoplasm</location>
        <location evidence="1 6">Cytosol</location>
    </subcellularLocation>
</comment>
<dbReference type="PIRSF" id="PIRSF039090">
    <property type="entry name" value="Flis"/>
    <property type="match status" value="1"/>
</dbReference>
<evidence type="ECO:0000256" key="6">
    <source>
        <dbReference type="PIRNR" id="PIRNR039090"/>
    </source>
</evidence>
<dbReference type="InterPro" id="IPR036584">
    <property type="entry name" value="FliS_sf"/>
</dbReference>
<dbReference type="NCBIfam" id="TIGR00208">
    <property type="entry name" value="fliS"/>
    <property type="match status" value="1"/>
</dbReference>
<gene>
    <name evidence="7" type="primary">fliS</name>
    <name evidence="7" type="ORF">ACJDUH_16455</name>
</gene>
<dbReference type="CDD" id="cd16098">
    <property type="entry name" value="FliS"/>
    <property type="match status" value="1"/>
</dbReference>
<keyword evidence="4 6" id="KW-1005">Bacterial flagellum biogenesis</keyword>
<evidence type="ECO:0000256" key="5">
    <source>
        <dbReference type="ARBA" id="ARBA00023186"/>
    </source>
</evidence>
<evidence type="ECO:0000256" key="2">
    <source>
        <dbReference type="ARBA" id="ARBA00008787"/>
    </source>
</evidence>
<keyword evidence="8" id="KW-1185">Reference proteome</keyword>
<reference evidence="7 8" key="1">
    <citation type="submission" date="2024-11" db="EMBL/GenBank/DDBJ databases">
        <authorList>
            <person name="Heng Y.C."/>
            <person name="Lim A.C.H."/>
            <person name="Lee J.K.Y."/>
            <person name="Kittelmann S."/>
        </authorList>
    </citation>
    <scope>NUCLEOTIDE SEQUENCE [LARGE SCALE GENOMIC DNA]</scope>
    <source>
        <strain evidence="7 8">WILCCON 0202</strain>
    </source>
</reference>
<dbReference type="Pfam" id="PF02561">
    <property type="entry name" value="FliS"/>
    <property type="match status" value="1"/>
</dbReference>
<name>A0ABW8TVC0_9CLOT</name>
<protein>
    <recommendedName>
        <fullName evidence="6">Flagellar secretion chaperone FliS</fullName>
    </recommendedName>
</protein>
<dbReference type="InterPro" id="IPR003713">
    <property type="entry name" value="FliS"/>
</dbReference>
<organism evidence="7 8">
    <name type="scientific">Candidatus Clostridium radicumherbarum</name>
    <dbReference type="NCBI Taxonomy" id="3381662"/>
    <lineage>
        <taxon>Bacteria</taxon>
        <taxon>Bacillati</taxon>
        <taxon>Bacillota</taxon>
        <taxon>Clostridia</taxon>
        <taxon>Eubacteriales</taxon>
        <taxon>Clostridiaceae</taxon>
        <taxon>Clostridium</taxon>
    </lineage>
</organism>
<keyword evidence="7" id="KW-0969">Cilium</keyword>
<comment type="similarity">
    <text evidence="2 6">Belongs to the FliS family.</text>
</comment>
<proteinExistence type="inferred from homology"/>
<keyword evidence="7" id="KW-0282">Flagellum</keyword>
<evidence type="ECO:0000313" key="7">
    <source>
        <dbReference type="EMBL" id="MFL0269670.1"/>
    </source>
</evidence>
<dbReference type="PANTHER" id="PTHR34773:SF1">
    <property type="entry name" value="FLAGELLAR SECRETION CHAPERONE FLIS"/>
    <property type="match status" value="1"/>
</dbReference>
<evidence type="ECO:0000313" key="8">
    <source>
        <dbReference type="Proteomes" id="UP001623661"/>
    </source>
</evidence>
<dbReference type="SUPFAM" id="SSF101116">
    <property type="entry name" value="Flagellar export chaperone FliS"/>
    <property type="match status" value="1"/>
</dbReference>
<dbReference type="EMBL" id="JBJHZY010000004">
    <property type="protein sequence ID" value="MFL0269670.1"/>
    <property type="molecule type" value="Genomic_DNA"/>
</dbReference>
<accession>A0ABW8TVC0</accession>
<evidence type="ECO:0000256" key="1">
    <source>
        <dbReference type="ARBA" id="ARBA00004514"/>
    </source>
</evidence>
<sequence length="128" mass="14803">MVGNNAYNVYKNNSVNYSSKEQLLLMLLDGAVRFSKIARQAIADKEVKKAHEFLVKTENIFYELIVTLDLTKAGDWGKAMVELYEFIIKRLSDANMKKDIKIVDEIIPLIEDVRETWNEAYNLSKNIK</sequence>
<dbReference type="Proteomes" id="UP001623661">
    <property type="component" value="Unassembled WGS sequence"/>
</dbReference>
<keyword evidence="5" id="KW-0143">Chaperone</keyword>
<dbReference type="RefSeq" id="WP_406766295.1">
    <property type="nucleotide sequence ID" value="NZ_JBJHZY010000004.1"/>
</dbReference>
<dbReference type="Gene3D" id="1.20.120.340">
    <property type="entry name" value="Flagellar protein FliS"/>
    <property type="match status" value="1"/>
</dbReference>